<protein>
    <submittedName>
        <fullName evidence="1">Uncharacterized protein</fullName>
    </submittedName>
</protein>
<proteinExistence type="predicted"/>
<dbReference type="RefSeq" id="WP_232135253.1">
    <property type="nucleotide sequence ID" value="NZ_JAJQKU010000002.1"/>
</dbReference>
<evidence type="ECO:0000313" key="1">
    <source>
        <dbReference type="EMBL" id="MCD9096534.1"/>
    </source>
</evidence>
<reference evidence="1" key="2">
    <citation type="journal article" date="2022" name="Syst. Appl. Microbiol.">
        <title>Physiological and genomic characterisation of Luteimonas fraxinea sp. nov., a bacterial species associated with trees tolerant to ash dieback.</title>
        <authorList>
            <person name="Ulrich K."/>
            <person name="Becker R."/>
            <person name="Behrendt U."/>
            <person name="Kube M."/>
            <person name="Schneck V."/>
            <person name="Ulrich A."/>
        </authorList>
    </citation>
    <scope>NUCLEOTIDE SEQUENCE</scope>
    <source>
        <strain evidence="1">A1P009</strain>
    </source>
</reference>
<accession>A0ABS8UBD7</accession>
<keyword evidence="2" id="KW-1185">Reference proteome</keyword>
<comment type="caution">
    <text evidence="1">The sequence shown here is derived from an EMBL/GenBank/DDBJ whole genome shotgun (WGS) entry which is preliminary data.</text>
</comment>
<gene>
    <name evidence="1" type="ORF">LTT95_06220</name>
</gene>
<dbReference type="Proteomes" id="UP001430360">
    <property type="component" value="Unassembled WGS sequence"/>
</dbReference>
<reference evidence="1" key="1">
    <citation type="submission" date="2021-12" db="EMBL/GenBank/DDBJ databases">
        <authorList>
            <person name="Ulrich A."/>
        </authorList>
    </citation>
    <scope>NUCLEOTIDE SEQUENCE</scope>
    <source>
        <strain evidence="1">A1P009</strain>
    </source>
</reference>
<evidence type="ECO:0000313" key="2">
    <source>
        <dbReference type="Proteomes" id="UP001430360"/>
    </source>
</evidence>
<name>A0ABS8UBD7_9GAMM</name>
<sequence length="61" mass="6795">MTESEMTRVERCGQLCEMNLRAASVRQSIGDDEGAAEARDFAGYWSEQAFEIAIPTGDHWA</sequence>
<dbReference type="EMBL" id="JAJQKU010000002">
    <property type="protein sequence ID" value="MCD9096534.1"/>
    <property type="molecule type" value="Genomic_DNA"/>
</dbReference>
<organism evidence="1 2">
    <name type="scientific">Luteimonas fraxinea</name>
    <dbReference type="NCBI Taxonomy" id="2901869"/>
    <lineage>
        <taxon>Bacteria</taxon>
        <taxon>Pseudomonadati</taxon>
        <taxon>Pseudomonadota</taxon>
        <taxon>Gammaproteobacteria</taxon>
        <taxon>Lysobacterales</taxon>
        <taxon>Lysobacteraceae</taxon>
        <taxon>Luteimonas</taxon>
    </lineage>
</organism>